<reference evidence="2" key="2">
    <citation type="journal article" date="2023" name="Int. J. Mol. Sci.">
        <title>De Novo Assembly and Annotation of 11 Diverse Shrub Willow (Salix) Genomes Reveals Novel Gene Organization in Sex-Linked Regions.</title>
        <authorList>
            <person name="Hyden B."/>
            <person name="Feng K."/>
            <person name="Yates T.B."/>
            <person name="Jawdy S."/>
            <person name="Cereghino C."/>
            <person name="Smart L.B."/>
            <person name="Muchero W."/>
        </authorList>
    </citation>
    <scope>NUCLEOTIDE SEQUENCE [LARGE SCALE GENOMIC DNA]</scope>
    <source>
        <tissue evidence="2">Shoot tip</tissue>
    </source>
</reference>
<sequence length="125" mass="14036">MRLPGQEAPTAGRQSDGRATLPRSSPDSDLEALSHNPTRRRSFTPSLFNQADDQLCESTVPLASRKSRHRAIKKQRRYERYGATSRLSPRDVPPSPNSPPDNVFRSDRTELPLVQKRGKLPAPIH</sequence>
<evidence type="ECO:0000313" key="3">
    <source>
        <dbReference type="Proteomes" id="UP001151529"/>
    </source>
</evidence>
<feature type="compositionally biased region" description="Polar residues" evidence="1">
    <location>
        <begin position="43"/>
        <end position="52"/>
    </location>
</feature>
<feature type="region of interest" description="Disordered" evidence="1">
    <location>
        <begin position="1"/>
        <end position="125"/>
    </location>
</feature>
<reference evidence="2" key="1">
    <citation type="submission" date="2022-11" db="EMBL/GenBank/DDBJ databases">
        <authorList>
            <person name="Hyden B.L."/>
            <person name="Feng K."/>
            <person name="Yates T."/>
            <person name="Jawdy S."/>
            <person name="Smart L.B."/>
            <person name="Muchero W."/>
        </authorList>
    </citation>
    <scope>NUCLEOTIDE SEQUENCE</scope>
    <source>
        <tissue evidence="2">Shoot tip</tissue>
    </source>
</reference>
<organism evidence="2 3">
    <name type="scientific">Salix viminalis</name>
    <name type="common">Common osier</name>
    <name type="synonym">Basket willow</name>
    <dbReference type="NCBI Taxonomy" id="40686"/>
    <lineage>
        <taxon>Eukaryota</taxon>
        <taxon>Viridiplantae</taxon>
        <taxon>Streptophyta</taxon>
        <taxon>Embryophyta</taxon>
        <taxon>Tracheophyta</taxon>
        <taxon>Spermatophyta</taxon>
        <taxon>Magnoliopsida</taxon>
        <taxon>eudicotyledons</taxon>
        <taxon>Gunneridae</taxon>
        <taxon>Pentapetalae</taxon>
        <taxon>rosids</taxon>
        <taxon>fabids</taxon>
        <taxon>Malpighiales</taxon>
        <taxon>Salicaceae</taxon>
        <taxon>Saliceae</taxon>
        <taxon>Salix</taxon>
    </lineage>
</organism>
<keyword evidence="3" id="KW-1185">Reference proteome</keyword>
<evidence type="ECO:0000313" key="2">
    <source>
        <dbReference type="EMBL" id="KAJ6750536.1"/>
    </source>
</evidence>
<dbReference type="AlphaFoldDB" id="A0A9Q0ZXP7"/>
<feature type="compositionally biased region" description="Basic residues" evidence="1">
    <location>
        <begin position="65"/>
        <end position="77"/>
    </location>
</feature>
<gene>
    <name evidence="2" type="ORF">OIU85_001109</name>
</gene>
<name>A0A9Q0ZXP7_SALVM</name>
<dbReference type="Proteomes" id="UP001151529">
    <property type="component" value="Chromosome 16"/>
</dbReference>
<protein>
    <submittedName>
        <fullName evidence="2">Uncharacterized protein</fullName>
    </submittedName>
</protein>
<evidence type="ECO:0000256" key="1">
    <source>
        <dbReference type="SAM" id="MobiDB-lite"/>
    </source>
</evidence>
<proteinExistence type="predicted"/>
<comment type="caution">
    <text evidence="2">The sequence shown here is derived from an EMBL/GenBank/DDBJ whole genome shotgun (WGS) entry which is preliminary data.</text>
</comment>
<accession>A0A9Q0ZXP7</accession>
<dbReference type="OrthoDB" id="5414461at2759"/>
<dbReference type="EMBL" id="JAPFFL010000001">
    <property type="protein sequence ID" value="KAJ6750536.1"/>
    <property type="molecule type" value="Genomic_DNA"/>
</dbReference>